<dbReference type="PANTHER" id="PTHR43283:SF11">
    <property type="entry name" value="BETA-LACTAMASE-RELATED DOMAIN-CONTAINING PROTEIN"/>
    <property type="match status" value="1"/>
</dbReference>
<dbReference type="InterPro" id="IPR001466">
    <property type="entry name" value="Beta-lactam-related"/>
</dbReference>
<sequence length="340" mass="38268">MLKEYIQKFVDEKKIPGAVIHVQRDDEVLFQHSCGGYKARDGSYHSITEATIFDVASLTKVLATLPSILVLLAKGEIALEDPVQKFLPDFQYDSVSVYHLLHHNSGLPADLTPSVQRGENRNILLEVYRSRLQYVTGEAVVYSDLGMILLGEIIQKVSGKSLDRFVESEIFQPWLMDNTCFNPSKELLPIIASTEIVEEQYVQGEVHDEKAFLLSGVSGSAGLFTNVMDLVQYAKFWLGISNQSVIPSEWMDLCHTQLFQHRGLGFEVWSGIEPLLSCGRRWSVGSFGHTGFTGTSIWMDPNEKLFVVLLTNAVHYGRHSHVRELRQGVHDLVYGMYISS</sequence>
<comment type="caution">
    <text evidence="3">The sequence shown here is derived from an EMBL/GenBank/DDBJ whole genome shotgun (WGS) entry which is preliminary data.</text>
</comment>
<proteinExistence type="predicted"/>
<reference evidence="3" key="1">
    <citation type="submission" date="2022-05" db="EMBL/GenBank/DDBJ databases">
        <authorList>
            <person name="Colautti A."/>
            <person name="Iacumin L."/>
        </authorList>
    </citation>
    <scope>NUCLEOTIDE SEQUENCE</scope>
    <source>
        <strain evidence="3">DSM 30747</strain>
    </source>
</reference>
<evidence type="ECO:0000313" key="3">
    <source>
        <dbReference type="EMBL" id="MCZ8534755.1"/>
    </source>
</evidence>
<name>A0A9X3LB54_9BACI</name>
<gene>
    <name evidence="3" type="ORF">M9R61_15735</name>
</gene>
<evidence type="ECO:0000259" key="2">
    <source>
        <dbReference type="Pfam" id="PF00144"/>
    </source>
</evidence>
<evidence type="ECO:0000313" key="4">
    <source>
        <dbReference type="Proteomes" id="UP001152172"/>
    </source>
</evidence>
<dbReference type="RefSeq" id="WP_269922859.1">
    <property type="nucleotide sequence ID" value="NZ_JAMKBI010000012.1"/>
</dbReference>
<dbReference type="Proteomes" id="UP001152172">
    <property type="component" value="Unassembled WGS sequence"/>
</dbReference>
<dbReference type="GO" id="GO:0016787">
    <property type="term" value="F:hydrolase activity"/>
    <property type="evidence" value="ECO:0007669"/>
    <property type="project" value="UniProtKB-KW"/>
</dbReference>
<keyword evidence="1" id="KW-0378">Hydrolase</keyword>
<dbReference type="SUPFAM" id="SSF56601">
    <property type="entry name" value="beta-lactamase/transpeptidase-like"/>
    <property type="match status" value="1"/>
</dbReference>
<dbReference type="Pfam" id="PF00144">
    <property type="entry name" value="Beta-lactamase"/>
    <property type="match status" value="1"/>
</dbReference>
<dbReference type="InterPro" id="IPR050789">
    <property type="entry name" value="Diverse_Enzym_Activities"/>
</dbReference>
<feature type="domain" description="Beta-lactamase-related" evidence="2">
    <location>
        <begin position="3"/>
        <end position="317"/>
    </location>
</feature>
<dbReference type="EMBL" id="JAMKBI010000012">
    <property type="protein sequence ID" value="MCZ8534755.1"/>
    <property type="molecule type" value="Genomic_DNA"/>
</dbReference>
<organism evidence="3 4">
    <name type="scientific">Psychrobacillus psychrodurans</name>
    <dbReference type="NCBI Taxonomy" id="126157"/>
    <lineage>
        <taxon>Bacteria</taxon>
        <taxon>Bacillati</taxon>
        <taxon>Bacillota</taxon>
        <taxon>Bacilli</taxon>
        <taxon>Bacillales</taxon>
        <taxon>Bacillaceae</taxon>
        <taxon>Psychrobacillus</taxon>
    </lineage>
</organism>
<keyword evidence="4" id="KW-1185">Reference proteome</keyword>
<dbReference type="PANTHER" id="PTHR43283">
    <property type="entry name" value="BETA-LACTAMASE-RELATED"/>
    <property type="match status" value="1"/>
</dbReference>
<accession>A0A9X3LB54</accession>
<dbReference type="InterPro" id="IPR012338">
    <property type="entry name" value="Beta-lactam/transpept-like"/>
</dbReference>
<protein>
    <submittedName>
        <fullName evidence="3">Beta-lactamase family protein</fullName>
    </submittedName>
</protein>
<evidence type="ECO:0000256" key="1">
    <source>
        <dbReference type="ARBA" id="ARBA00022801"/>
    </source>
</evidence>
<dbReference type="AlphaFoldDB" id="A0A9X3LB54"/>
<dbReference type="Gene3D" id="3.40.710.10">
    <property type="entry name" value="DD-peptidase/beta-lactamase superfamily"/>
    <property type="match status" value="1"/>
</dbReference>